<feature type="non-terminal residue" evidence="2">
    <location>
        <position position="166"/>
    </location>
</feature>
<dbReference type="OMA" id="CRSIEND"/>
<evidence type="ECO:0000256" key="1">
    <source>
        <dbReference type="SAM" id="MobiDB-lite"/>
    </source>
</evidence>
<evidence type="ECO:0000313" key="3">
    <source>
        <dbReference type="Proteomes" id="UP000268350"/>
    </source>
</evidence>
<gene>
    <name evidence="2" type="ORF">DGUA_6G021024</name>
</gene>
<sequence>LVGDAISKRNGLHYSCEACRSIENDMVTFMRQTRKGFKELTVGFKKQYDRLLAMESQFSSFKVLNESPRRKKVTPRDLQVPVPRPLAADQLSPSTPIVQQLISFATPRATTTAGDQVSASESIISENMQPVSTVASVSVESVPKPIPSISIPPVNKRPGPPDIAVT</sequence>
<accession>A0A3B0L0X2</accession>
<organism evidence="2 3">
    <name type="scientific">Drosophila guanche</name>
    <name type="common">Fruit fly</name>
    <dbReference type="NCBI Taxonomy" id="7266"/>
    <lineage>
        <taxon>Eukaryota</taxon>
        <taxon>Metazoa</taxon>
        <taxon>Ecdysozoa</taxon>
        <taxon>Arthropoda</taxon>
        <taxon>Hexapoda</taxon>
        <taxon>Insecta</taxon>
        <taxon>Pterygota</taxon>
        <taxon>Neoptera</taxon>
        <taxon>Endopterygota</taxon>
        <taxon>Diptera</taxon>
        <taxon>Brachycera</taxon>
        <taxon>Muscomorpha</taxon>
        <taxon>Ephydroidea</taxon>
        <taxon>Drosophilidae</taxon>
        <taxon>Drosophila</taxon>
        <taxon>Sophophora</taxon>
    </lineage>
</organism>
<feature type="non-terminal residue" evidence="2">
    <location>
        <position position="1"/>
    </location>
</feature>
<dbReference type="EMBL" id="OUUW01000054">
    <property type="protein sequence ID" value="SPP90048.1"/>
    <property type="molecule type" value="Genomic_DNA"/>
</dbReference>
<protein>
    <submittedName>
        <fullName evidence="2">Uncharacterized protein</fullName>
    </submittedName>
</protein>
<keyword evidence="3" id="KW-1185">Reference proteome</keyword>
<feature type="region of interest" description="Disordered" evidence="1">
    <location>
        <begin position="67"/>
        <end position="89"/>
    </location>
</feature>
<feature type="region of interest" description="Disordered" evidence="1">
    <location>
        <begin position="146"/>
        <end position="166"/>
    </location>
</feature>
<name>A0A3B0L0X2_DROGU</name>
<proteinExistence type="predicted"/>
<evidence type="ECO:0000313" key="2">
    <source>
        <dbReference type="EMBL" id="SPP90048.1"/>
    </source>
</evidence>
<reference evidence="3" key="1">
    <citation type="submission" date="2018-01" db="EMBL/GenBank/DDBJ databases">
        <authorList>
            <person name="Alioto T."/>
            <person name="Alioto T."/>
        </authorList>
    </citation>
    <scope>NUCLEOTIDE SEQUENCE [LARGE SCALE GENOMIC DNA]</scope>
</reference>
<dbReference type="AlphaFoldDB" id="A0A3B0L0X2"/>
<dbReference type="Proteomes" id="UP000268350">
    <property type="component" value="Unassembled WGS sequence"/>
</dbReference>